<dbReference type="RefSeq" id="WP_304553748.1">
    <property type="nucleotide sequence ID" value="NZ_JAUQOP010000009.1"/>
</dbReference>
<organism evidence="2 3">
    <name type="scientific">Pseudomonas citrulli</name>
    <dbReference type="NCBI Taxonomy" id="3064347"/>
    <lineage>
        <taxon>Bacteria</taxon>
        <taxon>Pseudomonadati</taxon>
        <taxon>Pseudomonadota</taxon>
        <taxon>Gammaproteobacteria</taxon>
        <taxon>Pseudomonadales</taxon>
        <taxon>Pseudomonadaceae</taxon>
        <taxon>Pseudomonas</taxon>
    </lineage>
</organism>
<sequence length="73" mass="8153">MNSVIVQAIRNHIDCNRCQRLMLDALADALEQAVPEQERNNPGADPRGLLIKANPVGSSSNKRRRNHDNHNAQ</sequence>
<protein>
    <submittedName>
        <fullName evidence="2">Uncharacterized protein</fullName>
    </submittedName>
</protein>
<evidence type="ECO:0000313" key="2">
    <source>
        <dbReference type="EMBL" id="MDO7897087.1"/>
    </source>
</evidence>
<feature type="region of interest" description="Disordered" evidence="1">
    <location>
        <begin position="34"/>
        <end position="73"/>
    </location>
</feature>
<reference evidence="2 3" key="1">
    <citation type="submission" date="2023-07" db="EMBL/GenBank/DDBJ databases">
        <title>Identification of four novel Pseudomonas species associated with bacterial leaf spot of cucurbits.</title>
        <authorList>
            <person name="Fullem K.R."/>
        </authorList>
    </citation>
    <scope>NUCLEOTIDE SEQUENCE [LARGE SCALE GENOMIC DNA]</scope>
    <source>
        <strain evidence="2 3">K18</strain>
    </source>
</reference>
<accession>A0ABT9C1L9</accession>
<keyword evidence="3" id="KW-1185">Reference proteome</keyword>
<dbReference type="EMBL" id="JAUQOP010000009">
    <property type="protein sequence ID" value="MDO7897087.1"/>
    <property type="molecule type" value="Genomic_DNA"/>
</dbReference>
<evidence type="ECO:0000313" key="3">
    <source>
        <dbReference type="Proteomes" id="UP001228019"/>
    </source>
</evidence>
<gene>
    <name evidence="2" type="ORF">Q6A48_09265</name>
</gene>
<evidence type="ECO:0000256" key="1">
    <source>
        <dbReference type="SAM" id="MobiDB-lite"/>
    </source>
</evidence>
<name>A0ABT9C1L9_9PSED</name>
<dbReference type="Proteomes" id="UP001228019">
    <property type="component" value="Unassembled WGS sequence"/>
</dbReference>
<proteinExistence type="predicted"/>
<comment type="caution">
    <text evidence="2">The sequence shown here is derived from an EMBL/GenBank/DDBJ whole genome shotgun (WGS) entry which is preliminary data.</text>
</comment>